<keyword evidence="1" id="KW-0234">DNA repair</keyword>
<protein>
    <recommendedName>
        <fullName evidence="1">ATP-dependent DNA helicase</fullName>
        <ecNumber evidence="1">5.6.2.3</ecNumber>
    </recommendedName>
</protein>
<comment type="catalytic activity">
    <reaction evidence="1">
        <text>ATP + H2O = ADP + phosphate + H(+)</text>
        <dbReference type="Rhea" id="RHEA:13065"/>
        <dbReference type="ChEBI" id="CHEBI:15377"/>
        <dbReference type="ChEBI" id="CHEBI:15378"/>
        <dbReference type="ChEBI" id="CHEBI:30616"/>
        <dbReference type="ChEBI" id="CHEBI:43474"/>
        <dbReference type="ChEBI" id="CHEBI:456216"/>
        <dbReference type="EC" id="5.6.2.3"/>
    </reaction>
</comment>
<dbReference type="STRING" id="1561998.A0A1I7U5B6"/>
<dbReference type="GO" id="GO:0006310">
    <property type="term" value="P:DNA recombination"/>
    <property type="evidence" value="ECO:0007669"/>
    <property type="project" value="UniProtKB-KW"/>
</dbReference>
<dbReference type="Pfam" id="PF21530">
    <property type="entry name" value="Pif1_2B_dom"/>
    <property type="match status" value="1"/>
</dbReference>
<feature type="compositionally biased region" description="Acidic residues" evidence="2">
    <location>
        <begin position="666"/>
        <end position="675"/>
    </location>
</feature>
<dbReference type="PANTHER" id="PTHR10492:SF57">
    <property type="entry name" value="ATP-DEPENDENT DNA HELICASE"/>
    <property type="match status" value="1"/>
</dbReference>
<keyword evidence="1" id="KW-0227">DNA damage</keyword>
<feature type="domain" description="DNA helicase Pif1-like 2B" evidence="5">
    <location>
        <begin position="1700"/>
        <end position="1735"/>
    </location>
</feature>
<dbReference type="GO" id="GO:0005524">
    <property type="term" value="F:ATP binding"/>
    <property type="evidence" value="ECO:0007669"/>
    <property type="project" value="UniProtKB-KW"/>
</dbReference>
<feature type="region of interest" description="Disordered" evidence="2">
    <location>
        <begin position="1371"/>
        <end position="1392"/>
    </location>
</feature>
<dbReference type="GO" id="GO:0006281">
    <property type="term" value="P:DNA repair"/>
    <property type="evidence" value="ECO:0007669"/>
    <property type="project" value="UniProtKB-KW"/>
</dbReference>
<name>A0A1I7U5B6_9PELO</name>
<dbReference type="WBParaSite" id="Csp11.Scaffold629.g15010.t2">
    <property type="protein sequence ID" value="Csp11.Scaffold629.g15010.t2"/>
    <property type="gene ID" value="Csp11.Scaffold629.g15010"/>
</dbReference>
<dbReference type="Pfam" id="PF14214">
    <property type="entry name" value="Helitron_like_N"/>
    <property type="match status" value="1"/>
</dbReference>
<comment type="similarity">
    <text evidence="1">Belongs to the helicase family.</text>
</comment>
<dbReference type="PANTHER" id="PTHR10492">
    <property type="match status" value="1"/>
</dbReference>
<keyword evidence="1" id="KW-0233">DNA recombination</keyword>
<evidence type="ECO:0000313" key="6">
    <source>
        <dbReference type="Proteomes" id="UP000095282"/>
    </source>
</evidence>
<comment type="cofactor">
    <cofactor evidence="1">
        <name>Mg(2+)</name>
        <dbReference type="ChEBI" id="CHEBI:18420"/>
    </cofactor>
</comment>
<organism evidence="6 7">
    <name type="scientific">Caenorhabditis tropicalis</name>
    <dbReference type="NCBI Taxonomy" id="1561998"/>
    <lineage>
        <taxon>Eukaryota</taxon>
        <taxon>Metazoa</taxon>
        <taxon>Ecdysozoa</taxon>
        <taxon>Nematoda</taxon>
        <taxon>Chromadorea</taxon>
        <taxon>Rhabditida</taxon>
        <taxon>Rhabditina</taxon>
        <taxon>Rhabditomorpha</taxon>
        <taxon>Rhabditoidea</taxon>
        <taxon>Rhabditidae</taxon>
        <taxon>Peloderinae</taxon>
        <taxon>Caenorhabditis</taxon>
    </lineage>
</organism>
<dbReference type="InterPro" id="IPR027417">
    <property type="entry name" value="P-loop_NTPase"/>
</dbReference>
<keyword evidence="1" id="KW-0547">Nucleotide-binding</keyword>
<sequence length="1866" mass="212100">MQNFWLDLIIDELDETLFRKISDFHIWFDHRDTYLGEQARRYSNLKSSLGVYDDSSKTGFETPIELEEEFQEKIGLEEATVRAREALDYPGMVRADAELKECEKKLAAKRFSKHLRNELCMEVAIRNRTFRRASAIPRLWIRDDGSLLTTDQYVATFMESRGLTVKDLPVLPEIVTDLYEDLSSPSDTSFSTFPKTVHLGTRNDPCPFCGALAFPSERLRSCCKNGAIFIEPIKRLPTAIENVFQNKFRKWLIATNAAFSMASISYSRQTQKAHGVNSMKIKGVVSFHPSALHPHDPQRPRYANFIVLGTDNETIASKRFALLHCENKSLKLAFKDVQQYLDSNNALFGCYKSMMELEEEYLKECDEPDASTDSLKFRIVNPTELDEKDAKALAAHKGVYAKPSRMGSGYITVAYTFNSDSTVPIPRGLTIYPRNPSNNPQMPLSIFSDLCDQMCYPLFHPEGTGGWALHKFPRWTAKGPRPNYEIRKEEHIRNLKLQGENPEDYYVIIDKEDVDMDQNESGNDDVDMEEPDDVSSKEVQDSDDEEDHDPMDLDDEEILQHGLLEDLQEVPNTDDVGQMPNVRMVERGGEIYPVVDRMIKTVDIPLVSGNPFGDSSDDDDDDDQLLNVRTDDAKTYDDILNEEEDVEKQKDDENLDNERSSSPLDPIEDENPQIEDEDVCFGDEYEAEPLAVGRNNDGVKVANVGQRKNVSLAEYCNFILQDRQDVPCRYQGSAGPLGQLATIDWACRIREGRMAALTAHRAEFARSATRNKVFEFKDRMVRKQLKGQKKLGLLVTLPATTPGTAKYQRELVMSAVTVSNKLGSPDLFLTFTGNPGWQEIKEECQRLKCQWSDIPEYVNTVFKTKFEMFLEDVIGQKKKSFARNGRVIREAGIFGDVKWYTYSVEFQQRGMPHVHLLLALECPITNADDVNRIISAEVPDVPTNPTDPDYEDRKRYYDMVKGLMTHFPCQGDDTAYCNEGKKHHWTRCCKGFPHDKSPDTVMCDNHYPKYKRNSTNVFTLIRSGKFFTAGSEYVVSHNPFLLMKYGCHINVEVVSSIKTMNSVGGLGEPEQTNVASDSMTLRGNVFAPANLNDAKLHQRKKEAEKMMKEAGIDVRNDEYVALNETSYMMDMSAMTACEAVWRIAGLPMYGSSHIVHRGYIHEEGNDVFYTKRGVSRAEAEEMLTRKSKGMMEAWFEANRHPQKLPGSNRMTTKDLTLTGMFSYFKFDIKQQKFILRKKTIRIEFSAGSKHHNQDTLINGVVHETCLQAARARRLMNGEDEWDAAISEVAKTESPVACRRFFASILLHSAPANPSDLWTRHWTELVDNKPSWNEQQKKAHALRHIRFLLANHGMRLRDYELEDYFDADDLPEIDPRDDVDNPNVSNESQSDHEKIASKMYSKLNAAQKTAVDRALALDAETGKERMMFVDGPGGTGKTFVYTAVYHKLKSLGKKVICVAHTGQAASLLPRGCTSHRMFSIPLEVEDNMRCAIAPFTEEGDALATVDAIIWDEACMSDRRIVQAVSLLFQDLKDNTLAFGGVLVMMGGDWRQILPIVEGIQGSGVVEYTLKNSDLWSRIEKFSLTQNQRAIDDPAFAKMTLDIGNGSNFINTHRKHVLLPENMVERGAERNLFDWVFPTINDIPSTKSAAILTMDNKTALRINEDVLDRLDGEERIFYSNDFPLRKKAESVDPEIYFRETPSGMPPHRLRLKVGAQCVLLRNQSVALGLCNGTRLTLERFGIDVIYFSINNPTATSGKEVFLHRVKMTPSGKKNVPAEFTRLQYPIRLAYASTVNKSQGMTLSRCGLVLHSNVFSHGQLYVAMSRVRRREDFRLWHYRRHLNDDFHVCGGILVRNVVFNDILRESGPR</sequence>
<dbReference type="eggNOG" id="KOG0987">
    <property type="taxonomic scope" value="Eukaryota"/>
</dbReference>
<dbReference type="GO" id="GO:0000723">
    <property type="term" value="P:telomere maintenance"/>
    <property type="evidence" value="ECO:0007669"/>
    <property type="project" value="InterPro"/>
</dbReference>
<evidence type="ECO:0000256" key="1">
    <source>
        <dbReference type="RuleBase" id="RU363044"/>
    </source>
</evidence>
<dbReference type="InterPro" id="IPR049163">
    <property type="entry name" value="Pif1-like_2B_dom"/>
</dbReference>
<evidence type="ECO:0000259" key="4">
    <source>
        <dbReference type="Pfam" id="PF14214"/>
    </source>
</evidence>
<feature type="region of interest" description="Disordered" evidence="2">
    <location>
        <begin position="512"/>
        <end position="552"/>
    </location>
</feature>
<feature type="compositionally biased region" description="Acidic residues" evidence="2">
    <location>
        <begin position="512"/>
        <end position="533"/>
    </location>
</feature>
<dbReference type="CDD" id="cd18809">
    <property type="entry name" value="SF1_C_RecD"/>
    <property type="match status" value="1"/>
</dbReference>
<dbReference type="GO" id="GO:0043139">
    <property type="term" value="F:5'-3' DNA helicase activity"/>
    <property type="evidence" value="ECO:0007669"/>
    <property type="project" value="UniProtKB-EC"/>
</dbReference>
<evidence type="ECO:0000256" key="2">
    <source>
        <dbReference type="SAM" id="MobiDB-lite"/>
    </source>
</evidence>
<dbReference type="Proteomes" id="UP000095282">
    <property type="component" value="Unplaced"/>
</dbReference>
<dbReference type="Pfam" id="PF05970">
    <property type="entry name" value="PIF1"/>
    <property type="match status" value="1"/>
</dbReference>
<dbReference type="EC" id="5.6.2.3" evidence="1"/>
<dbReference type="GO" id="GO:0016887">
    <property type="term" value="F:ATP hydrolysis activity"/>
    <property type="evidence" value="ECO:0007669"/>
    <property type="project" value="RHEA"/>
</dbReference>
<dbReference type="SUPFAM" id="SSF52540">
    <property type="entry name" value="P-loop containing nucleoside triphosphate hydrolases"/>
    <property type="match status" value="2"/>
</dbReference>
<evidence type="ECO:0000313" key="7">
    <source>
        <dbReference type="WBParaSite" id="Csp11.Scaffold629.g15010.t2"/>
    </source>
</evidence>
<accession>A0A1I7U5B6</accession>
<keyword evidence="6" id="KW-1185">Reference proteome</keyword>
<dbReference type="Gene3D" id="3.40.50.300">
    <property type="entry name" value="P-loop containing nucleotide triphosphate hydrolases"/>
    <property type="match status" value="1"/>
</dbReference>
<feature type="compositionally biased region" description="Acidic residues" evidence="2">
    <location>
        <begin position="615"/>
        <end position="624"/>
    </location>
</feature>
<reference evidence="7" key="1">
    <citation type="submission" date="2016-11" db="UniProtKB">
        <authorList>
            <consortium name="WormBaseParasite"/>
        </authorList>
    </citation>
    <scope>IDENTIFICATION</scope>
</reference>
<keyword evidence="1" id="KW-0347">Helicase</keyword>
<feature type="region of interest" description="Disordered" evidence="2">
    <location>
        <begin position="610"/>
        <end position="675"/>
    </location>
</feature>
<dbReference type="InterPro" id="IPR025476">
    <property type="entry name" value="Helitron_helicase-like"/>
</dbReference>
<keyword evidence="1" id="KW-0067">ATP-binding</keyword>
<evidence type="ECO:0000259" key="3">
    <source>
        <dbReference type="Pfam" id="PF05970"/>
    </source>
</evidence>
<feature type="domain" description="Helitron helicase-like" evidence="4">
    <location>
        <begin position="715"/>
        <end position="918"/>
    </location>
</feature>
<feature type="domain" description="DNA helicase Pif1-like DEAD-box helicase" evidence="3">
    <location>
        <begin position="1401"/>
        <end position="1605"/>
    </location>
</feature>
<feature type="compositionally biased region" description="Basic and acidic residues" evidence="2">
    <location>
        <begin position="647"/>
        <end position="659"/>
    </location>
</feature>
<evidence type="ECO:0000259" key="5">
    <source>
        <dbReference type="Pfam" id="PF21530"/>
    </source>
</evidence>
<keyword evidence="1" id="KW-0378">Hydrolase</keyword>
<dbReference type="InterPro" id="IPR010285">
    <property type="entry name" value="DNA_helicase_pif1-like_DEAD"/>
</dbReference>
<proteinExistence type="inferred from homology"/>
<feature type="compositionally biased region" description="Acidic residues" evidence="2">
    <location>
        <begin position="541"/>
        <end position="552"/>
    </location>
</feature>